<reference evidence="2" key="1">
    <citation type="submission" date="2011-11" db="EMBL/GenBank/DDBJ databases">
        <title>Decoding the brain transcriptome of the Eastern honeybee (Apis cerana) based on pyrosequencing.</title>
        <authorList>
            <person name="Sun L."/>
            <person name="Zheng H."/>
            <person name="Wang Y."/>
            <person name="Xie X."/>
            <person name="Zhu Y."/>
            <person name="Gu W."/>
            <person name="Wang S."/>
        </authorList>
    </citation>
    <scope>NUCLEOTIDE SEQUENCE</scope>
    <source>
        <tissue evidence="2">Brain</tissue>
    </source>
</reference>
<protein>
    <submittedName>
        <fullName evidence="2">Uncharacterized protein</fullName>
    </submittedName>
</protein>
<evidence type="ECO:0000313" key="2">
    <source>
        <dbReference type="EMBL" id="AEY60516.1"/>
    </source>
</evidence>
<name>V9IJ39_APICE</name>
<feature type="region of interest" description="Disordered" evidence="1">
    <location>
        <begin position="104"/>
        <end position="211"/>
    </location>
</feature>
<feature type="compositionally biased region" description="Polar residues" evidence="1">
    <location>
        <begin position="200"/>
        <end position="211"/>
    </location>
</feature>
<accession>V9IJ39</accession>
<dbReference type="KEGG" id="acer:108002760"/>
<sequence length="382" mass="41673">METKTTTRDAFSLSKKEDSPPARTLVGRKHHMESSIALGDDVASSSTTTTTTTSTSTSTQRNYNTFTKRTAKEVAAKMSGMELEASRRTESRSVENGTTVHVARRRSGERVSCEGAADSSHGRGGGHQQETSKRDYVNAQHAESRQTASRQRHEISSQARCYSSSQTSSAEFRQAMGGSQSTQTDAALVSTKTSHHRKNVISSSSADVTNSVLHRRGGTASSTEALHTISSTAADQKKSISNLAESGQYISNSSQSSDRRSLTSLHRSAKEGNPWASSSYERPQRIVRQDNLTVGGKFYSQSEARSYGNFGSQKVERVHRQANVSHISLGDGSTVTSSMYRKEYAPRHKGPCPAALIEAKQAPFKHTRDTPKHKFYMPVVSN</sequence>
<feature type="region of interest" description="Disordered" evidence="1">
    <location>
        <begin position="1"/>
        <end position="67"/>
    </location>
</feature>
<evidence type="ECO:0000256" key="1">
    <source>
        <dbReference type="SAM" id="MobiDB-lite"/>
    </source>
</evidence>
<feature type="compositionally biased region" description="Basic and acidic residues" evidence="1">
    <location>
        <begin position="84"/>
        <end position="93"/>
    </location>
</feature>
<feature type="region of interest" description="Disordered" evidence="1">
    <location>
        <begin position="248"/>
        <end position="282"/>
    </location>
</feature>
<dbReference type="EMBL" id="JR047818">
    <property type="protein sequence ID" value="AEY60516.1"/>
    <property type="molecule type" value="mRNA"/>
</dbReference>
<gene>
    <name evidence="2" type="ORF">ACCB09039</name>
</gene>
<feature type="compositionally biased region" description="Low complexity" evidence="1">
    <location>
        <begin position="44"/>
        <end position="59"/>
    </location>
</feature>
<dbReference type="AlphaFoldDB" id="V9IJ39"/>
<organism evidence="2">
    <name type="scientific">Apis cerana</name>
    <name type="common">Indian honeybee</name>
    <dbReference type="NCBI Taxonomy" id="7461"/>
    <lineage>
        <taxon>Eukaryota</taxon>
        <taxon>Metazoa</taxon>
        <taxon>Ecdysozoa</taxon>
        <taxon>Arthropoda</taxon>
        <taxon>Hexapoda</taxon>
        <taxon>Insecta</taxon>
        <taxon>Pterygota</taxon>
        <taxon>Neoptera</taxon>
        <taxon>Endopterygota</taxon>
        <taxon>Hymenoptera</taxon>
        <taxon>Apocrita</taxon>
        <taxon>Aculeata</taxon>
        <taxon>Apoidea</taxon>
        <taxon>Anthophila</taxon>
        <taxon>Apidae</taxon>
        <taxon>Apis</taxon>
    </lineage>
</organism>
<proteinExistence type="evidence at transcript level"/>
<feature type="compositionally biased region" description="Polar residues" evidence="1">
    <location>
        <begin position="156"/>
        <end position="185"/>
    </location>
</feature>
<feature type="region of interest" description="Disordered" evidence="1">
    <location>
        <begin position="80"/>
        <end position="99"/>
    </location>
</feature>